<dbReference type="AlphaFoldDB" id="A0A2A9CXB0"/>
<evidence type="ECO:0000313" key="3">
    <source>
        <dbReference type="Proteomes" id="UP000224915"/>
    </source>
</evidence>
<dbReference type="OrthoDB" id="9815890at2"/>
<dbReference type="InterPro" id="IPR036873">
    <property type="entry name" value="Rhodanese-like_dom_sf"/>
</dbReference>
<accession>A0A2A9CXB0</accession>
<gene>
    <name evidence="2" type="ORF">ATL40_0319</name>
</gene>
<dbReference type="PROSITE" id="PS50206">
    <property type="entry name" value="RHODANESE_3"/>
    <property type="match status" value="1"/>
</dbReference>
<dbReference type="SUPFAM" id="SSF52821">
    <property type="entry name" value="Rhodanese/Cell cycle control phosphatase"/>
    <property type="match status" value="1"/>
</dbReference>
<dbReference type="RefSeq" id="WP_098468015.1">
    <property type="nucleotide sequence ID" value="NZ_PDJD01000001.1"/>
</dbReference>
<dbReference type="InterPro" id="IPR001763">
    <property type="entry name" value="Rhodanese-like_dom"/>
</dbReference>
<keyword evidence="2" id="KW-0808">Transferase</keyword>
<sequence length="137" mass="14349">MSAYEADLTPAEAWELLENHEDAVLVDVRTPGEWSEVGIPDLSALGRRVVLAPIQTAMGWNSDFLGLLQQAGISPEGDRPVLFVCRSGGRSAAAAQVATQAGLTPSYNVTEGYEGHSSAAAGWHGSGLPTTAWEGQA</sequence>
<dbReference type="GO" id="GO:0016740">
    <property type="term" value="F:transferase activity"/>
    <property type="evidence" value="ECO:0007669"/>
    <property type="project" value="UniProtKB-KW"/>
</dbReference>
<dbReference type="Proteomes" id="UP000224915">
    <property type="component" value="Unassembled WGS sequence"/>
</dbReference>
<dbReference type="Gene3D" id="3.40.250.10">
    <property type="entry name" value="Rhodanese-like domain"/>
    <property type="match status" value="1"/>
</dbReference>
<dbReference type="InterPro" id="IPR044240">
    <property type="entry name" value="STR4-like"/>
</dbReference>
<comment type="caution">
    <text evidence="2">The sequence shown here is derived from an EMBL/GenBank/DDBJ whole genome shotgun (WGS) entry which is preliminary data.</text>
</comment>
<proteinExistence type="predicted"/>
<organism evidence="2 3">
    <name type="scientific">Serinibacter salmoneus</name>
    <dbReference type="NCBI Taxonomy" id="556530"/>
    <lineage>
        <taxon>Bacteria</taxon>
        <taxon>Bacillati</taxon>
        <taxon>Actinomycetota</taxon>
        <taxon>Actinomycetes</taxon>
        <taxon>Micrococcales</taxon>
        <taxon>Beutenbergiaceae</taxon>
        <taxon>Serinibacter</taxon>
    </lineage>
</organism>
<dbReference type="PANTHER" id="PTHR47377">
    <property type="entry name" value="RHODANESE-LIKE DOMAIN-CONTAINING PROTEIN 4, CHLOROPLASTIC"/>
    <property type="match status" value="1"/>
</dbReference>
<dbReference type="EMBL" id="PDJD01000001">
    <property type="protein sequence ID" value="PFG18776.1"/>
    <property type="molecule type" value="Genomic_DNA"/>
</dbReference>
<dbReference type="PANTHER" id="PTHR47377:SF1">
    <property type="entry name" value="RHODANESE-LIKE DOMAIN-CONTAINING PROTEIN 4, CHLOROPLASTIC"/>
    <property type="match status" value="1"/>
</dbReference>
<keyword evidence="3" id="KW-1185">Reference proteome</keyword>
<name>A0A2A9CXB0_9MICO</name>
<protein>
    <submittedName>
        <fullName evidence="2">Rhodanese-related sulfurtransferase</fullName>
    </submittedName>
</protein>
<dbReference type="SMART" id="SM00450">
    <property type="entry name" value="RHOD"/>
    <property type="match status" value="1"/>
</dbReference>
<dbReference type="Pfam" id="PF00581">
    <property type="entry name" value="Rhodanese"/>
    <property type="match status" value="1"/>
</dbReference>
<evidence type="ECO:0000259" key="1">
    <source>
        <dbReference type="PROSITE" id="PS50206"/>
    </source>
</evidence>
<reference evidence="2 3" key="1">
    <citation type="submission" date="2017-10" db="EMBL/GenBank/DDBJ databases">
        <title>Sequencing the genomes of 1000 actinobacteria strains.</title>
        <authorList>
            <person name="Klenk H.-P."/>
        </authorList>
    </citation>
    <scope>NUCLEOTIDE SEQUENCE [LARGE SCALE GENOMIC DNA]</scope>
    <source>
        <strain evidence="2 3">DSM 21801</strain>
    </source>
</reference>
<evidence type="ECO:0000313" key="2">
    <source>
        <dbReference type="EMBL" id="PFG18776.1"/>
    </source>
</evidence>
<feature type="domain" description="Rhodanese" evidence="1">
    <location>
        <begin position="19"/>
        <end position="132"/>
    </location>
</feature>